<dbReference type="RefSeq" id="WP_058239203.1">
    <property type="nucleotide sequence ID" value="NZ_CYPW01000009.1"/>
</dbReference>
<evidence type="ECO:0000313" key="2">
    <source>
        <dbReference type="EMBL" id="CUH51969.1"/>
    </source>
</evidence>
<dbReference type="Proteomes" id="UP000054823">
    <property type="component" value="Unassembled WGS sequence"/>
</dbReference>
<dbReference type="SUPFAM" id="SSF51182">
    <property type="entry name" value="RmlC-like cupins"/>
    <property type="match status" value="1"/>
</dbReference>
<proteinExistence type="predicted"/>
<dbReference type="PANTHER" id="PTHR33387">
    <property type="entry name" value="RMLC-LIKE JELLY ROLL FOLD PROTEIN"/>
    <property type="match status" value="1"/>
</dbReference>
<dbReference type="InterPro" id="IPR011051">
    <property type="entry name" value="RmlC_Cupin_sf"/>
</dbReference>
<gene>
    <name evidence="2" type="ORF">SHM7688_01409</name>
</gene>
<dbReference type="CDD" id="cd06121">
    <property type="entry name" value="cupin_YML079wp"/>
    <property type="match status" value="1"/>
</dbReference>
<dbReference type="AlphaFoldDB" id="A0A0P1EP30"/>
<organism evidence="2 3">
    <name type="scientific">Shimia marina</name>
    <dbReference type="NCBI Taxonomy" id="321267"/>
    <lineage>
        <taxon>Bacteria</taxon>
        <taxon>Pseudomonadati</taxon>
        <taxon>Pseudomonadota</taxon>
        <taxon>Alphaproteobacteria</taxon>
        <taxon>Rhodobacterales</taxon>
        <taxon>Roseobacteraceae</taxon>
    </lineage>
</organism>
<dbReference type="STRING" id="321267.SHM7688_01409"/>
<dbReference type="Gene3D" id="2.60.120.10">
    <property type="entry name" value="Jelly Rolls"/>
    <property type="match status" value="1"/>
</dbReference>
<dbReference type="OrthoDB" id="9798288at2"/>
<accession>A0A0P1EP30</accession>
<feature type="domain" description="DUF985" evidence="1">
    <location>
        <begin position="9"/>
        <end position="137"/>
    </location>
</feature>
<dbReference type="PANTHER" id="PTHR33387:SF3">
    <property type="entry name" value="DUF985 DOMAIN-CONTAINING PROTEIN"/>
    <property type="match status" value="1"/>
</dbReference>
<dbReference type="Pfam" id="PF06172">
    <property type="entry name" value="Cupin_5"/>
    <property type="match status" value="1"/>
</dbReference>
<evidence type="ECO:0000259" key="1">
    <source>
        <dbReference type="Pfam" id="PF06172"/>
    </source>
</evidence>
<dbReference type="InterPro" id="IPR039935">
    <property type="entry name" value="YML079W-like"/>
</dbReference>
<name>A0A0P1EP30_9RHOB</name>
<dbReference type="InterPro" id="IPR009327">
    <property type="entry name" value="Cupin_DUF985"/>
</dbReference>
<dbReference type="InterPro" id="IPR014710">
    <property type="entry name" value="RmlC-like_jellyroll"/>
</dbReference>
<reference evidence="2 3" key="1">
    <citation type="submission" date="2015-09" db="EMBL/GenBank/DDBJ databases">
        <authorList>
            <consortium name="Swine Surveillance"/>
        </authorList>
    </citation>
    <scope>NUCLEOTIDE SEQUENCE [LARGE SCALE GENOMIC DNA]</scope>
    <source>
        <strain evidence="2 3">CECT 7688</strain>
    </source>
</reference>
<keyword evidence="3" id="KW-1185">Reference proteome</keyword>
<evidence type="ECO:0000313" key="3">
    <source>
        <dbReference type="Proteomes" id="UP000054823"/>
    </source>
</evidence>
<sequence>MPSDLSADQIIAQLNLAPHPEGGHYRQTWIADAPEGTRAAGTAIYFLLKAGEVSHWHRVDAAEIWHYYAGAPLILSLSETDAGPAQDLMLGPDLAAGQLPQHTVPPHHWQAARSTGDWTLVGCTVSPAFQFEGFELAAPGFDIPR</sequence>
<protein>
    <recommendedName>
        <fullName evidence="1">DUF985 domain-containing protein</fullName>
    </recommendedName>
</protein>
<dbReference type="EMBL" id="CYPW01000009">
    <property type="protein sequence ID" value="CUH51969.1"/>
    <property type="molecule type" value="Genomic_DNA"/>
</dbReference>